<dbReference type="InterPro" id="IPR018124">
    <property type="entry name" value="Calret/calnex_CS"/>
</dbReference>
<dbReference type="Proteomes" id="UP000193648">
    <property type="component" value="Unassembled WGS sequence"/>
</dbReference>
<reference evidence="11 12" key="1">
    <citation type="submission" date="2016-07" db="EMBL/GenBank/DDBJ databases">
        <title>Pervasive Adenine N6-methylation of Active Genes in Fungi.</title>
        <authorList>
            <consortium name="DOE Joint Genome Institute"/>
            <person name="Mondo S.J."/>
            <person name="Dannebaum R.O."/>
            <person name="Kuo R.C."/>
            <person name="Labutti K."/>
            <person name="Haridas S."/>
            <person name="Kuo A."/>
            <person name="Salamov A."/>
            <person name="Ahrendt S.R."/>
            <person name="Lipzen A."/>
            <person name="Sullivan W."/>
            <person name="Andreopoulos W.B."/>
            <person name="Clum A."/>
            <person name="Lindquist E."/>
            <person name="Daum C."/>
            <person name="Ramamoorthy G.K."/>
            <person name="Gryganskyi A."/>
            <person name="Culley D."/>
            <person name="Magnuson J.K."/>
            <person name="James T.Y."/>
            <person name="O'Malley M.A."/>
            <person name="Stajich J.E."/>
            <person name="Spatafora J.W."/>
            <person name="Visel A."/>
            <person name="Grigoriev I.V."/>
        </authorList>
    </citation>
    <scope>NUCLEOTIDE SEQUENCE [LARGE SCALE GENOMIC DNA]</scope>
    <source>
        <strain evidence="11 12">NRRL 3116</strain>
    </source>
</reference>
<dbReference type="GO" id="GO:0036503">
    <property type="term" value="P:ERAD pathway"/>
    <property type="evidence" value="ECO:0007669"/>
    <property type="project" value="TreeGrafter"/>
</dbReference>
<dbReference type="PROSITE" id="PS00805">
    <property type="entry name" value="CALRETICULIN_REPEAT"/>
    <property type="match status" value="1"/>
</dbReference>
<dbReference type="RefSeq" id="XP_021882807.1">
    <property type="nucleotide sequence ID" value="XM_022029964.1"/>
</dbReference>
<keyword evidence="7 9" id="KW-0143">Chaperone</keyword>
<dbReference type="SUPFAM" id="SSF63887">
    <property type="entry name" value="P-domain of calnexin/calreticulin"/>
    <property type="match status" value="1"/>
</dbReference>
<feature type="compositionally biased region" description="Acidic residues" evidence="10">
    <location>
        <begin position="305"/>
        <end position="315"/>
    </location>
</feature>
<dbReference type="PANTHER" id="PTHR11073">
    <property type="entry name" value="CALRETICULIN AND CALNEXIN"/>
    <property type="match status" value="1"/>
</dbReference>
<evidence type="ECO:0000256" key="10">
    <source>
        <dbReference type="SAM" id="MobiDB-lite"/>
    </source>
</evidence>
<dbReference type="Pfam" id="PF00262">
    <property type="entry name" value="Calreticulin"/>
    <property type="match status" value="1"/>
</dbReference>
<dbReference type="FunFam" id="2.60.120.200:FF:000011">
    <property type="entry name" value="Probable calnexin"/>
    <property type="match status" value="1"/>
</dbReference>
<feature type="region of interest" description="Disordered" evidence="10">
    <location>
        <begin position="243"/>
        <end position="339"/>
    </location>
</feature>
<gene>
    <name evidence="11" type="ORF">BCR41DRAFT_420939</name>
</gene>
<dbReference type="InParanoid" id="A0A1Y2GRX0"/>
<dbReference type="AlphaFoldDB" id="A0A1Y2GRX0"/>
<evidence type="ECO:0000313" key="12">
    <source>
        <dbReference type="Proteomes" id="UP000193648"/>
    </source>
</evidence>
<keyword evidence="3 9" id="KW-0812">Transmembrane</keyword>
<name>A0A1Y2GRX0_9FUNG</name>
<comment type="similarity">
    <text evidence="2 9">Belongs to the calreticulin family.</text>
</comment>
<evidence type="ECO:0000313" key="11">
    <source>
        <dbReference type="EMBL" id="ORZ20898.1"/>
    </source>
</evidence>
<evidence type="ECO:0000256" key="8">
    <source>
        <dbReference type="PIRSR" id="PIRSR601580-3"/>
    </source>
</evidence>
<feature type="region of interest" description="Disordered" evidence="10">
    <location>
        <begin position="550"/>
        <end position="573"/>
    </location>
</feature>
<dbReference type="FunFam" id="2.10.250.10:FF:000001">
    <property type="entry name" value="Calnexin homolog"/>
    <property type="match status" value="1"/>
</dbReference>
<dbReference type="PRINTS" id="PR00626">
    <property type="entry name" value="CALRETICULIN"/>
</dbReference>
<dbReference type="PROSITE" id="PS00803">
    <property type="entry name" value="CALRETICULIN_1"/>
    <property type="match status" value="1"/>
</dbReference>
<feature type="disulfide bond" evidence="8">
    <location>
        <begin position="145"/>
        <end position="180"/>
    </location>
</feature>
<evidence type="ECO:0000256" key="7">
    <source>
        <dbReference type="ARBA" id="ARBA00023186"/>
    </source>
</evidence>
<keyword evidence="4 9" id="KW-0256">Endoplasmic reticulum</keyword>
<evidence type="ECO:0000256" key="9">
    <source>
        <dbReference type="RuleBase" id="RU362126"/>
    </source>
</evidence>
<dbReference type="FunCoup" id="A0A1Y2GRX0">
    <property type="interactions" value="223"/>
</dbReference>
<accession>A0A1Y2GRX0</accession>
<dbReference type="InterPro" id="IPR001580">
    <property type="entry name" value="Calret/calnex"/>
</dbReference>
<evidence type="ECO:0000256" key="4">
    <source>
        <dbReference type="ARBA" id="ARBA00022824"/>
    </source>
</evidence>
<comment type="subcellular location">
    <subcellularLocation>
        <location evidence="1">Endoplasmic reticulum membrane</location>
        <topology evidence="1">Single-pass membrane protein</topology>
    </subcellularLocation>
</comment>
<evidence type="ECO:0000256" key="2">
    <source>
        <dbReference type="ARBA" id="ARBA00010983"/>
    </source>
</evidence>
<dbReference type="InterPro" id="IPR009033">
    <property type="entry name" value="Calreticulin/calnexin_P_dom_sf"/>
</dbReference>
<proteinExistence type="inferred from homology"/>
<evidence type="ECO:0000256" key="6">
    <source>
        <dbReference type="ARBA" id="ARBA00023136"/>
    </source>
</evidence>
<evidence type="ECO:0000256" key="5">
    <source>
        <dbReference type="ARBA" id="ARBA00022989"/>
    </source>
</evidence>
<feature type="transmembrane region" description="Helical" evidence="9">
    <location>
        <begin position="494"/>
        <end position="517"/>
    </location>
</feature>
<organism evidence="11 12">
    <name type="scientific">Lobosporangium transversale</name>
    <dbReference type="NCBI Taxonomy" id="64571"/>
    <lineage>
        <taxon>Eukaryota</taxon>
        <taxon>Fungi</taxon>
        <taxon>Fungi incertae sedis</taxon>
        <taxon>Mucoromycota</taxon>
        <taxon>Mortierellomycotina</taxon>
        <taxon>Mortierellomycetes</taxon>
        <taxon>Mortierellales</taxon>
        <taxon>Mortierellaceae</taxon>
        <taxon>Lobosporangium</taxon>
    </lineage>
</organism>
<dbReference type="InterPro" id="IPR013320">
    <property type="entry name" value="ConA-like_dom_sf"/>
</dbReference>
<dbReference type="GeneID" id="33571807"/>
<keyword evidence="6 9" id="KW-0472">Membrane</keyword>
<dbReference type="GO" id="GO:0051082">
    <property type="term" value="F:unfolded protein binding"/>
    <property type="evidence" value="ECO:0007669"/>
    <property type="project" value="InterPro"/>
</dbReference>
<dbReference type="GO" id="GO:0006457">
    <property type="term" value="P:protein folding"/>
    <property type="evidence" value="ECO:0007669"/>
    <property type="project" value="InterPro"/>
</dbReference>
<feature type="signal peptide" evidence="9">
    <location>
        <begin position="1"/>
        <end position="23"/>
    </location>
</feature>
<sequence length="573" mass="63748">MTRISLGLVTLLALSSAVTMVAAHDDKQKQFNMPGGHVAPELPVFKATSIKAPFLEQFTQDWADRWTASEATKETTAQGEVFSYVGKWSVEEPTLLPGIKGDFGLVAKSPATHHAISASLPEVIDNKDKTLVVQYEVKAQEGLECGGAYMKLLTDSPEGIKFKEFSNETPYTIMFGPDKCGQTNKVHFIFRHRNPKTGVYEEKHLQSAPMTKLNHFSNLYTLIVKPDQTFEIKINEEVVSSGSLLESFQPPVNPPKEIDDPKDTKPANWVEEAKIPDPKATKPDDWDEDAPPRILDEKATKPSDWLEDEQPEIPDPEAVKPEDWDDEEDGDWIAPTIPNPKCRDHGCGKWERPYIANPAYKGKWSPPMIDNPEYKGVWAPRKIPNPDYFEDLHPSNFDKIGAVGFEIWTMQKDILFDNIYIGHSIADAEALAAETWEVKYASEKKQEELVNPPPKKTGLPEFKENPVGFIVEHLREFIELAREDPVNAIHSRPAVSAAIAAVVGATLGLALIFVGLLTAAPKVGSVKAAAKAKKTDEVTPDDEDEIIKAAAEDDAEFKEESVTRRRTTTAEDE</sequence>
<feature type="chain" id="PRO_5011812587" evidence="9">
    <location>
        <begin position="24"/>
        <end position="573"/>
    </location>
</feature>
<dbReference type="GO" id="GO:0005789">
    <property type="term" value="C:endoplasmic reticulum membrane"/>
    <property type="evidence" value="ECO:0007669"/>
    <property type="project" value="UniProtKB-SubCell"/>
</dbReference>
<dbReference type="EMBL" id="MCFF01000012">
    <property type="protein sequence ID" value="ORZ20898.1"/>
    <property type="molecule type" value="Genomic_DNA"/>
</dbReference>
<dbReference type="PANTHER" id="PTHR11073:SF1">
    <property type="entry name" value="CALNEXIN 14D-RELATED"/>
    <property type="match status" value="1"/>
</dbReference>
<dbReference type="OrthoDB" id="1938156at2759"/>
<dbReference type="PROSITE" id="PS00804">
    <property type="entry name" value="CALRETICULIN_2"/>
    <property type="match status" value="1"/>
</dbReference>
<keyword evidence="5 9" id="KW-1133">Transmembrane helix</keyword>
<dbReference type="Gene3D" id="2.10.250.10">
    <property type="entry name" value="Calreticulin/calnexin, P domain"/>
    <property type="match status" value="1"/>
</dbReference>
<evidence type="ECO:0000256" key="1">
    <source>
        <dbReference type="ARBA" id="ARBA00004389"/>
    </source>
</evidence>
<dbReference type="SUPFAM" id="SSF49899">
    <property type="entry name" value="Concanavalin A-like lectins/glucanases"/>
    <property type="match status" value="1"/>
</dbReference>
<evidence type="ECO:0000256" key="3">
    <source>
        <dbReference type="ARBA" id="ARBA00022692"/>
    </source>
</evidence>
<keyword evidence="12" id="KW-1185">Reference proteome</keyword>
<dbReference type="STRING" id="64571.A0A1Y2GRX0"/>
<keyword evidence="9" id="KW-0732">Signal</keyword>
<protein>
    <submittedName>
        <fullName evidence="11">Calreticulin family-domain-containing protein</fullName>
    </submittedName>
</protein>
<keyword evidence="8" id="KW-1015">Disulfide bond</keyword>
<feature type="compositionally biased region" description="Basic and acidic residues" evidence="10">
    <location>
        <begin position="256"/>
        <end position="301"/>
    </location>
</feature>
<dbReference type="GO" id="GO:0005509">
    <property type="term" value="F:calcium ion binding"/>
    <property type="evidence" value="ECO:0007669"/>
    <property type="project" value="InterPro"/>
</dbReference>
<comment type="caution">
    <text evidence="11">The sequence shown here is derived from an EMBL/GenBank/DDBJ whole genome shotgun (WGS) entry which is preliminary data.</text>
</comment>
<dbReference type="Gene3D" id="2.60.120.200">
    <property type="match status" value="1"/>
</dbReference>